<dbReference type="GO" id="GO:0008289">
    <property type="term" value="F:lipid binding"/>
    <property type="evidence" value="ECO:0007669"/>
    <property type="project" value="InterPro"/>
</dbReference>
<dbReference type="GeneID" id="24128733"/>
<feature type="domain" description="FYVE-type" evidence="6">
    <location>
        <begin position="270"/>
        <end position="329"/>
    </location>
</feature>
<dbReference type="PANTHER" id="PTHR13510:SF44">
    <property type="entry name" value="RABENOSYN-5"/>
    <property type="match status" value="1"/>
</dbReference>
<sequence>MTRKHYPLQTNAFQCPLLSAKDESRLIQSGEHALRQFLDRILNHNDAITWTSAGDQNGVRLLEGASPTFAKGLTCLRAISQVNATLEEVALLHAFETRDKCFEYMRHYASDILDIIPLYSLVKRTSEHPLRQMYVKWVAVESPVPMIKNRDYLYIEAQNEFEMSNGRRGWAYCQSSLTLGCCPSLEATSLNLIRATLDHTGCVFLESETPGVLDVIYHMSTDFKGAIPPWVIKMALKRRARKITMINDYVHGLRLATQPLRSKDDVKKAAKPAKNCTICAKSFRFHRQKACQACSNAVCTSCSHSWRVNGGITGPTRARICTYCSDSVRDGQWEQSMLNTCRSGTSDSTGAWTNSSNGVHRHPSPNTDSGPRPIHLYDDSENRSMHRRRSSQRHESAPRISPPNKPTPSTATTTAHSSSSAAAGSSSEGMDLSYLSCYGVDVKPARAASERPLARSVLVD</sequence>
<reference evidence="8 9" key="1">
    <citation type="journal article" date="2013" name="PLoS Genet.">
        <title>Distinctive expansion of potential virulence genes in the genome of the oomycete fish pathogen Saprolegnia parasitica.</title>
        <authorList>
            <person name="Jiang R.H."/>
            <person name="de Bruijn I."/>
            <person name="Haas B.J."/>
            <person name="Belmonte R."/>
            <person name="Lobach L."/>
            <person name="Christie J."/>
            <person name="van den Ackerveken G."/>
            <person name="Bottin A."/>
            <person name="Bulone V."/>
            <person name="Diaz-Moreno S.M."/>
            <person name="Dumas B."/>
            <person name="Fan L."/>
            <person name="Gaulin E."/>
            <person name="Govers F."/>
            <person name="Grenville-Briggs L.J."/>
            <person name="Horner N.R."/>
            <person name="Levin J.Z."/>
            <person name="Mammella M."/>
            <person name="Meijer H.J."/>
            <person name="Morris P."/>
            <person name="Nusbaum C."/>
            <person name="Oome S."/>
            <person name="Phillips A.J."/>
            <person name="van Rooyen D."/>
            <person name="Rzeszutek E."/>
            <person name="Saraiva M."/>
            <person name="Secombes C.J."/>
            <person name="Seidl M.F."/>
            <person name="Snel B."/>
            <person name="Stassen J.H."/>
            <person name="Sykes S."/>
            <person name="Tripathy S."/>
            <person name="van den Berg H."/>
            <person name="Vega-Arreguin J.C."/>
            <person name="Wawra S."/>
            <person name="Young S.K."/>
            <person name="Zeng Q."/>
            <person name="Dieguez-Uribeondo J."/>
            <person name="Russ C."/>
            <person name="Tyler B.M."/>
            <person name="van West P."/>
        </authorList>
    </citation>
    <scope>NUCLEOTIDE SEQUENCE [LARGE SCALE GENOMIC DNA]</scope>
    <source>
        <strain evidence="8 9">CBS 223.65</strain>
    </source>
</reference>
<dbReference type="Pfam" id="PF01363">
    <property type="entry name" value="FYVE"/>
    <property type="match status" value="1"/>
</dbReference>
<keyword evidence="1" id="KW-0479">Metal-binding</keyword>
<accession>A0A067CPQ1</accession>
<evidence type="ECO:0000313" key="9">
    <source>
        <dbReference type="Proteomes" id="UP000030745"/>
    </source>
</evidence>
<dbReference type="EMBL" id="KK583210">
    <property type="protein sequence ID" value="KDO28526.1"/>
    <property type="molecule type" value="Genomic_DNA"/>
</dbReference>
<keyword evidence="2 4" id="KW-0863">Zinc-finger</keyword>
<name>A0A067CPQ1_SAPPC</name>
<feature type="region of interest" description="Disordered" evidence="5">
    <location>
        <begin position="341"/>
        <end position="429"/>
    </location>
</feature>
<dbReference type="SUPFAM" id="SSF55961">
    <property type="entry name" value="Bet v1-like"/>
    <property type="match status" value="1"/>
</dbReference>
<dbReference type="InterPro" id="IPR002913">
    <property type="entry name" value="START_lipid-bd_dom"/>
</dbReference>
<dbReference type="PROSITE" id="PS50848">
    <property type="entry name" value="START"/>
    <property type="match status" value="1"/>
</dbReference>
<evidence type="ECO:0000259" key="6">
    <source>
        <dbReference type="PROSITE" id="PS50178"/>
    </source>
</evidence>
<feature type="compositionally biased region" description="Polar residues" evidence="5">
    <location>
        <begin position="341"/>
        <end position="369"/>
    </location>
</feature>
<dbReference type="VEuPathDB" id="FungiDB:SPRG_06384"/>
<dbReference type="InterPro" id="IPR013083">
    <property type="entry name" value="Znf_RING/FYVE/PHD"/>
</dbReference>
<dbReference type="KEGG" id="spar:SPRG_06384"/>
<dbReference type="InterPro" id="IPR000306">
    <property type="entry name" value="Znf_FYVE"/>
</dbReference>
<protein>
    <recommendedName>
        <fullName evidence="10">FYVE-type domain-containing protein</fullName>
    </recommendedName>
</protein>
<dbReference type="InterPro" id="IPR011011">
    <property type="entry name" value="Znf_FYVE_PHD"/>
</dbReference>
<evidence type="ECO:0000313" key="8">
    <source>
        <dbReference type="EMBL" id="KDO28526.1"/>
    </source>
</evidence>
<proteinExistence type="predicted"/>
<dbReference type="SUPFAM" id="SSF57903">
    <property type="entry name" value="FYVE/PHD zinc finger"/>
    <property type="match status" value="1"/>
</dbReference>
<evidence type="ECO:0000256" key="3">
    <source>
        <dbReference type="ARBA" id="ARBA00022833"/>
    </source>
</evidence>
<dbReference type="GO" id="GO:0008270">
    <property type="term" value="F:zinc ion binding"/>
    <property type="evidence" value="ECO:0007669"/>
    <property type="project" value="UniProtKB-KW"/>
</dbReference>
<dbReference type="PANTHER" id="PTHR13510">
    <property type="entry name" value="FYVE-FINGER-CONTAINING RAB5 EFFECTOR PROTEIN RABENOSYN-5-RELATED"/>
    <property type="match status" value="1"/>
</dbReference>
<dbReference type="AlphaFoldDB" id="A0A067CPQ1"/>
<dbReference type="OrthoDB" id="69116at2759"/>
<organism evidence="8 9">
    <name type="scientific">Saprolegnia parasitica (strain CBS 223.65)</name>
    <dbReference type="NCBI Taxonomy" id="695850"/>
    <lineage>
        <taxon>Eukaryota</taxon>
        <taxon>Sar</taxon>
        <taxon>Stramenopiles</taxon>
        <taxon>Oomycota</taxon>
        <taxon>Saprolegniomycetes</taxon>
        <taxon>Saprolegniales</taxon>
        <taxon>Saprolegniaceae</taxon>
        <taxon>Saprolegnia</taxon>
    </lineage>
</organism>
<feature type="compositionally biased region" description="Basic and acidic residues" evidence="5">
    <location>
        <begin position="375"/>
        <end position="384"/>
    </location>
</feature>
<dbReference type="Pfam" id="PF01852">
    <property type="entry name" value="START"/>
    <property type="match status" value="1"/>
</dbReference>
<evidence type="ECO:0000256" key="1">
    <source>
        <dbReference type="ARBA" id="ARBA00022723"/>
    </source>
</evidence>
<evidence type="ECO:0000256" key="5">
    <source>
        <dbReference type="SAM" id="MobiDB-lite"/>
    </source>
</evidence>
<evidence type="ECO:0008006" key="10">
    <source>
        <dbReference type="Google" id="ProtNLM"/>
    </source>
</evidence>
<feature type="compositionally biased region" description="Low complexity" evidence="5">
    <location>
        <begin position="407"/>
        <end position="427"/>
    </location>
</feature>
<gene>
    <name evidence="8" type="ORF">SPRG_06384</name>
</gene>
<evidence type="ECO:0000256" key="4">
    <source>
        <dbReference type="PROSITE-ProRule" id="PRU00091"/>
    </source>
</evidence>
<keyword evidence="3" id="KW-0862">Zinc</keyword>
<dbReference type="InterPro" id="IPR023393">
    <property type="entry name" value="START-like_dom_sf"/>
</dbReference>
<keyword evidence="9" id="KW-1185">Reference proteome</keyword>
<dbReference type="PROSITE" id="PS50178">
    <property type="entry name" value="ZF_FYVE"/>
    <property type="match status" value="1"/>
</dbReference>
<dbReference type="InterPro" id="IPR052727">
    <property type="entry name" value="Rab4/Rab5_effector"/>
</dbReference>
<dbReference type="OMA" id="KNCTICA"/>
<feature type="domain" description="START" evidence="7">
    <location>
        <begin position="50"/>
        <end position="242"/>
    </location>
</feature>
<dbReference type="Proteomes" id="UP000030745">
    <property type="component" value="Unassembled WGS sequence"/>
</dbReference>
<dbReference type="Gene3D" id="3.30.530.20">
    <property type="match status" value="1"/>
</dbReference>
<evidence type="ECO:0000259" key="7">
    <source>
        <dbReference type="PROSITE" id="PS50848"/>
    </source>
</evidence>
<dbReference type="Gene3D" id="3.30.40.10">
    <property type="entry name" value="Zinc/RING finger domain, C3HC4 (zinc finger)"/>
    <property type="match status" value="1"/>
</dbReference>
<dbReference type="InterPro" id="IPR017455">
    <property type="entry name" value="Znf_FYVE-rel"/>
</dbReference>
<evidence type="ECO:0000256" key="2">
    <source>
        <dbReference type="ARBA" id="ARBA00022771"/>
    </source>
</evidence>
<dbReference type="RefSeq" id="XP_012200592.1">
    <property type="nucleotide sequence ID" value="XM_012345202.1"/>
</dbReference>